<feature type="transmembrane region" description="Helical" evidence="2">
    <location>
        <begin position="93"/>
        <end position="117"/>
    </location>
</feature>
<evidence type="ECO:0000256" key="2">
    <source>
        <dbReference type="SAM" id="Phobius"/>
    </source>
</evidence>
<feature type="compositionally biased region" description="Basic and acidic residues" evidence="1">
    <location>
        <begin position="14"/>
        <end position="23"/>
    </location>
</feature>
<evidence type="ECO:0000256" key="1">
    <source>
        <dbReference type="SAM" id="MobiDB-lite"/>
    </source>
</evidence>
<accession>A0A8J3EBR5</accession>
<sequence length="122" mass="13144">MSQNTGSSSTAAGMREDMRELKGEAAASAERLAEDAREELARLRAQVEKLMQERVTPALAGAAETVEDYAARARDRIERQADALSSTVRERPLLAVGVAALAGFLIGRLTGGTTYVYSSDRR</sequence>
<dbReference type="RefSeq" id="WP_188897260.1">
    <property type="nucleotide sequence ID" value="NZ_BMKS01000001.1"/>
</dbReference>
<name>A0A8J3EBR5_9PROT</name>
<keyword evidence="2" id="KW-0472">Membrane</keyword>
<dbReference type="EMBL" id="BMKS01000001">
    <property type="protein sequence ID" value="GGG16130.1"/>
    <property type="molecule type" value="Genomic_DNA"/>
</dbReference>
<keyword evidence="4" id="KW-1185">Reference proteome</keyword>
<comment type="caution">
    <text evidence="3">The sequence shown here is derived from an EMBL/GenBank/DDBJ whole genome shotgun (WGS) entry which is preliminary data.</text>
</comment>
<feature type="region of interest" description="Disordered" evidence="1">
    <location>
        <begin position="1"/>
        <end position="30"/>
    </location>
</feature>
<proteinExistence type="predicted"/>
<dbReference type="Proteomes" id="UP000597507">
    <property type="component" value="Unassembled WGS sequence"/>
</dbReference>
<reference evidence="3 4" key="1">
    <citation type="journal article" date="2014" name="Int. J. Syst. Evol. Microbiol.">
        <title>Complete genome sequence of Corynebacterium casei LMG S-19264T (=DSM 44701T), isolated from a smear-ripened cheese.</title>
        <authorList>
            <consortium name="US DOE Joint Genome Institute (JGI-PGF)"/>
            <person name="Walter F."/>
            <person name="Albersmeier A."/>
            <person name="Kalinowski J."/>
            <person name="Ruckert C."/>
        </authorList>
    </citation>
    <scope>NUCLEOTIDE SEQUENCE [LARGE SCALE GENOMIC DNA]</scope>
    <source>
        <strain evidence="3 4">CGMCC 1.16330</strain>
    </source>
</reference>
<dbReference type="SUPFAM" id="SSF58113">
    <property type="entry name" value="Apolipoprotein A-I"/>
    <property type="match status" value="1"/>
</dbReference>
<evidence type="ECO:0008006" key="5">
    <source>
        <dbReference type="Google" id="ProtNLM"/>
    </source>
</evidence>
<evidence type="ECO:0000313" key="4">
    <source>
        <dbReference type="Proteomes" id="UP000597507"/>
    </source>
</evidence>
<organism evidence="3 4">
    <name type="scientific">Caldovatus sediminis</name>
    <dbReference type="NCBI Taxonomy" id="2041189"/>
    <lineage>
        <taxon>Bacteria</taxon>
        <taxon>Pseudomonadati</taxon>
        <taxon>Pseudomonadota</taxon>
        <taxon>Alphaproteobacteria</taxon>
        <taxon>Acetobacterales</taxon>
        <taxon>Roseomonadaceae</taxon>
        <taxon>Caldovatus</taxon>
    </lineage>
</organism>
<protein>
    <recommendedName>
        <fullName evidence="5">DUF883 domain-containing protein</fullName>
    </recommendedName>
</protein>
<feature type="compositionally biased region" description="Polar residues" evidence="1">
    <location>
        <begin position="1"/>
        <end position="11"/>
    </location>
</feature>
<dbReference type="AlphaFoldDB" id="A0A8J3EBR5"/>
<evidence type="ECO:0000313" key="3">
    <source>
        <dbReference type="EMBL" id="GGG16130.1"/>
    </source>
</evidence>
<gene>
    <name evidence="3" type="ORF">GCM10010964_00520</name>
</gene>
<keyword evidence="2" id="KW-1133">Transmembrane helix</keyword>
<keyword evidence="2" id="KW-0812">Transmembrane</keyword>